<sequence>MLLRPPLVGTQLSPMAPRIWVLPSGHTPGDRHDRRAKPDLDRLLDPSQEATAHSPHASAWSVTCESTVQSLVNQCLELKHTAELAASTALTVLAHSLIAWAYSVTCSSMTAEFTVMPKTPIPHAHPPLLPFLEPLTPPLPRMTSPSLSRFLLPTLRPKPQLTHRPGRSLVNPLHGGW</sequence>
<evidence type="ECO:0000313" key="3">
    <source>
        <dbReference type="WBParaSite" id="SSLN_0000014701-mRNA-1"/>
    </source>
</evidence>
<gene>
    <name evidence="1" type="ORF">SSLN_LOCUS139</name>
</gene>
<evidence type="ECO:0000313" key="1">
    <source>
        <dbReference type="EMBL" id="VDL82628.1"/>
    </source>
</evidence>
<proteinExistence type="predicted"/>
<accession>A0A183S7E1</accession>
<keyword evidence="2" id="KW-1185">Reference proteome</keyword>
<organism evidence="3">
    <name type="scientific">Schistocephalus solidus</name>
    <name type="common">Tapeworm</name>
    <dbReference type="NCBI Taxonomy" id="70667"/>
    <lineage>
        <taxon>Eukaryota</taxon>
        <taxon>Metazoa</taxon>
        <taxon>Spiralia</taxon>
        <taxon>Lophotrochozoa</taxon>
        <taxon>Platyhelminthes</taxon>
        <taxon>Cestoda</taxon>
        <taxon>Eucestoda</taxon>
        <taxon>Diphyllobothriidea</taxon>
        <taxon>Diphyllobothriidae</taxon>
        <taxon>Schistocephalus</taxon>
    </lineage>
</organism>
<evidence type="ECO:0000313" key="2">
    <source>
        <dbReference type="Proteomes" id="UP000275846"/>
    </source>
</evidence>
<dbReference type="AlphaFoldDB" id="A0A183S7E1"/>
<reference evidence="1 2" key="2">
    <citation type="submission" date="2018-11" db="EMBL/GenBank/DDBJ databases">
        <authorList>
            <consortium name="Pathogen Informatics"/>
        </authorList>
    </citation>
    <scope>NUCLEOTIDE SEQUENCE [LARGE SCALE GENOMIC DNA]</scope>
    <source>
        <strain evidence="1 2">NST_G2</strain>
    </source>
</reference>
<reference evidence="3" key="1">
    <citation type="submission" date="2016-06" db="UniProtKB">
        <authorList>
            <consortium name="WormBaseParasite"/>
        </authorList>
    </citation>
    <scope>IDENTIFICATION</scope>
</reference>
<dbReference type="WBParaSite" id="SSLN_0000014701-mRNA-1">
    <property type="protein sequence ID" value="SSLN_0000014701-mRNA-1"/>
    <property type="gene ID" value="SSLN_0000014701"/>
</dbReference>
<protein>
    <submittedName>
        <fullName evidence="1 3">Uncharacterized protein</fullName>
    </submittedName>
</protein>
<dbReference type="OrthoDB" id="6316756at2759"/>
<dbReference type="EMBL" id="UYSU01000072">
    <property type="protein sequence ID" value="VDL82628.1"/>
    <property type="molecule type" value="Genomic_DNA"/>
</dbReference>
<name>A0A183S7E1_SCHSO</name>
<dbReference type="Proteomes" id="UP000275846">
    <property type="component" value="Unassembled WGS sequence"/>
</dbReference>